<organism evidence="2 3">
    <name type="scientific">Enterococcus camelliae</name>
    <dbReference type="NCBI Taxonomy" id="453959"/>
    <lineage>
        <taxon>Bacteria</taxon>
        <taxon>Bacillati</taxon>
        <taxon>Bacillota</taxon>
        <taxon>Bacilli</taxon>
        <taxon>Lactobacillales</taxon>
        <taxon>Enterococcaceae</taxon>
        <taxon>Enterococcus</taxon>
    </lineage>
</organism>
<name>A0ABW5TJD0_9ENTE</name>
<dbReference type="PANTHER" id="PTHR35333">
    <property type="entry name" value="BETA-LACTAMASE"/>
    <property type="match status" value="1"/>
</dbReference>
<dbReference type="GO" id="GO:0016787">
    <property type="term" value="F:hydrolase activity"/>
    <property type="evidence" value="ECO:0007669"/>
    <property type="project" value="UniProtKB-KW"/>
</dbReference>
<protein>
    <submittedName>
        <fullName evidence="2">Serine hydrolase</fullName>
    </submittedName>
</protein>
<dbReference type="Gene3D" id="3.40.710.10">
    <property type="entry name" value="DD-peptidase/beta-lactamase superfamily"/>
    <property type="match status" value="1"/>
</dbReference>
<dbReference type="RefSeq" id="WP_379979389.1">
    <property type="nucleotide sequence ID" value="NZ_JBHUMO010000011.1"/>
</dbReference>
<dbReference type="Pfam" id="PF13354">
    <property type="entry name" value="Beta-lactamase2"/>
    <property type="match status" value="1"/>
</dbReference>
<feature type="domain" description="Beta-lactamase class A catalytic" evidence="1">
    <location>
        <begin position="25"/>
        <end position="234"/>
    </location>
</feature>
<evidence type="ECO:0000313" key="2">
    <source>
        <dbReference type="EMBL" id="MFD2728211.1"/>
    </source>
</evidence>
<comment type="caution">
    <text evidence="2">The sequence shown here is derived from an EMBL/GenBank/DDBJ whole genome shotgun (WGS) entry which is preliminary data.</text>
</comment>
<keyword evidence="2" id="KW-0378">Hydrolase</keyword>
<accession>A0ABW5TJD0</accession>
<evidence type="ECO:0000313" key="3">
    <source>
        <dbReference type="Proteomes" id="UP001597427"/>
    </source>
</evidence>
<dbReference type="SUPFAM" id="SSF56601">
    <property type="entry name" value="beta-lactamase/transpeptidase-like"/>
    <property type="match status" value="1"/>
</dbReference>
<proteinExistence type="predicted"/>
<sequence length="271" mass="30677">MINLQKKSWQQLLSNHEEDLTIGISLLDEKGETLFNYHAKEIFPAASTIKLGIALYIAENESQQGLSKILQLSKRVPGAGVLYLLNQKTAWTISELLQLMVMVSDNTAANTLMDHYGMETIQSWLKRKYPSANLQRYFMDLNATNQNHLSAQDAAQMMVDIFKEPTDFSKKKSYALIRTALAHQQFCEGLLASITEKDIPHLKTFSKNGTLNGIYHDVCRIAYQKKTITLAVFTQQKEKDNAQQEQALSHCQLGQNFLQQVGSMVMEEVLS</sequence>
<evidence type="ECO:0000259" key="1">
    <source>
        <dbReference type="Pfam" id="PF13354"/>
    </source>
</evidence>
<dbReference type="InterPro" id="IPR045155">
    <property type="entry name" value="Beta-lactam_cat"/>
</dbReference>
<keyword evidence="3" id="KW-1185">Reference proteome</keyword>
<dbReference type="Proteomes" id="UP001597427">
    <property type="component" value="Unassembled WGS sequence"/>
</dbReference>
<reference evidence="3" key="1">
    <citation type="journal article" date="2019" name="Int. J. Syst. Evol. Microbiol.">
        <title>The Global Catalogue of Microorganisms (GCM) 10K type strain sequencing project: providing services to taxonomists for standard genome sequencing and annotation.</title>
        <authorList>
            <consortium name="The Broad Institute Genomics Platform"/>
            <consortium name="The Broad Institute Genome Sequencing Center for Infectious Disease"/>
            <person name="Wu L."/>
            <person name="Ma J."/>
        </authorList>
    </citation>
    <scope>NUCLEOTIDE SEQUENCE [LARGE SCALE GENOMIC DNA]</scope>
    <source>
        <strain evidence="3">TISTR 932</strain>
    </source>
</reference>
<dbReference type="EMBL" id="JBHUMO010000011">
    <property type="protein sequence ID" value="MFD2728211.1"/>
    <property type="molecule type" value="Genomic_DNA"/>
</dbReference>
<dbReference type="InterPro" id="IPR012338">
    <property type="entry name" value="Beta-lactam/transpept-like"/>
</dbReference>
<dbReference type="PANTHER" id="PTHR35333:SF3">
    <property type="entry name" value="BETA-LACTAMASE-TYPE TRANSPEPTIDASE FOLD CONTAINING PROTEIN"/>
    <property type="match status" value="1"/>
</dbReference>
<dbReference type="InterPro" id="IPR000871">
    <property type="entry name" value="Beta-lactam_class-A"/>
</dbReference>
<gene>
    <name evidence="2" type="ORF">ACFSR0_02005</name>
</gene>